<dbReference type="EMBL" id="RBIN01000007">
    <property type="protein sequence ID" value="RKQ97247.1"/>
    <property type="molecule type" value="Genomic_DNA"/>
</dbReference>
<sequence>MTTYSEQPFDQLSLGMRLALLQRRWRCCIDTGMAPLGLTQSRWAVLIHLDRLGEGVRQSALARALGIELPSLMRTLELLEQEGLVQRTRCSEDRRARSVTFTDAGREMLETVRARAAELERSLLAALSEEEQASFEDMLNRLAGHAHQVMATLDDVPASR</sequence>
<organism evidence="5 6">
    <name type="scientific">Kushneria sinocarnis</name>
    <dbReference type="NCBI Taxonomy" id="595502"/>
    <lineage>
        <taxon>Bacteria</taxon>
        <taxon>Pseudomonadati</taxon>
        <taxon>Pseudomonadota</taxon>
        <taxon>Gammaproteobacteria</taxon>
        <taxon>Oceanospirillales</taxon>
        <taxon>Halomonadaceae</taxon>
        <taxon>Kushneria</taxon>
    </lineage>
</organism>
<dbReference type="PANTHER" id="PTHR33164:SF64">
    <property type="entry name" value="TRANSCRIPTIONAL REGULATOR SLYA"/>
    <property type="match status" value="1"/>
</dbReference>
<accession>A0A420WUX7</accession>
<dbReference type="GO" id="GO:0006950">
    <property type="term" value="P:response to stress"/>
    <property type="evidence" value="ECO:0007669"/>
    <property type="project" value="TreeGrafter"/>
</dbReference>
<evidence type="ECO:0000256" key="2">
    <source>
        <dbReference type="ARBA" id="ARBA00023125"/>
    </source>
</evidence>
<reference evidence="5 6" key="1">
    <citation type="submission" date="2018-10" db="EMBL/GenBank/DDBJ databases">
        <title>Genomic Encyclopedia of Type Strains, Phase IV (KMG-IV): sequencing the most valuable type-strain genomes for metagenomic binning, comparative biology and taxonomic classification.</title>
        <authorList>
            <person name="Goeker M."/>
        </authorList>
    </citation>
    <scope>NUCLEOTIDE SEQUENCE [LARGE SCALE GENOMIC DNA]</scope>
    <source>
        <strain evidence="5 6">DSM 23229</strain>
    </source>
</reference>
<dbReference type="SMART" id="SM00347">
    <property type="entry name" value="HTH_MARR"/>
    <property type="match status" value="1"/>
</dbReference>
<keyword evidence="2" id="KW-0238">DNA-binding</keyword>
<keyword evidence="1" id="KW-0805">Transcription regulation</keyword>
<keyword evidence="3" id="KW-0804">Transcription</keyword>
<evidence type="ECO:0000256" key="1">
    <source>
        <dbReference type="ARBA" id="ARBA00023015"/>
    </source>
</evidence>
<dbReference type="AlphaFoldDB" id="A0A420WUX7"/>
<dbReference type="Proteomes" id="UP000281975">
    <property type="component" value="Unassembled WGS sequence"/>
</dbReference>
<dbReference type="RefSeq" id="WP_121173574.1">
    <property type="nucleotide sequence ID" value="NZ_RBIN01000007.1"/>
</dbReference>
<dbReference type="PANTHER" id="PTHR33164">
    <property type="entry name" value="TRANSCRIPTIONAL REGULATOR, MARR FAMILY"/>
    <property type="match status" value="1"/>
</dbReference>
<name>A0A420WUX7_9GAMM</name>
<dbReference type="PROSITE" id="PS50995">
    <property type="entry name" value="HTH_MARR_2"/>
    <property type="match status" value="1"/>
</dbReference>
<dbReference type="InterPro" id="IPR036390">
    <property type="entry name" value="WH_DNA-bd_sf"/>
</dbReference>
<dbReference type="SUPFAM" id="SSF46785">
    <property type="entry name" value="Winged helix' DNA-binding domain"/>
    <property type="match status" value="1"/>
</dbReference>
<dbReference type="InterPro" id="IPR039422">
    <property type="entry name" value="MarR/SlyA-like"/>
</dbReference>
<dbReference type="GO" id="GO:0003700">
    <property type="term" value="F:DNA-binding transcription factor activity"/>
    <property type="evidence" value="ECO:0007669"/>
    <property type="project" value="InterPro"/>
</dbReference>
<gene>
    <name evidence="5" type="ORF">C7446_2670</name>
</gene>
<evidence type="ECO:0000256" key="3">
    <source>
        <dbReference type="ARBA" id="ARBA00023163"/>
    </source>
</evidence>
<dbReference type="PROSITE" id="PS01117">
    <property type="entry name" value="HTH_MARR_1"/>
    <property type="match status" value="1"/>
</dbReference>
<dbReference type="InterPro" id="IPR023187">
    <property type="entry name" value="Tscrpt_reg_MarR-type_CS"/>
</dbReference>
<dbReference type="OrthoDB" id="5296557at2"/>
<keyword evidence="6" id="KW-1185">Reference proteome</keyword>
<evidence type="ECO:0000313" key="5">
    <source>
        <dbReference type="EMBL" id="RKQ97247.1"/>
    </source>
</evidence>
<protein>
    <submittedName>
        <fullName evidence="5">MarR family transcriptional regulator</fullName>
    </submittedName>
</protein>
<evidence type="ECO:0000259" key="4">
    <source>
        <dbReference type="PROSITE" id="PS50995"/>
    </source>
</evidence>
<dbReference type="Gene3D" id="1.10.10.10">
    <property type="entry name" value="Winged helix-like DNA-binding domain superfamily/Winged helix DNA-binding domain"/>
    <property type="match status" value="1"/>
</dbReference>
<comment type="caution">
    <text evidence="5">The sequence shown here is derived from an EMBL/GenBank/DDBJ whole genome shotgun (WGS) entry which is preliminary data.</text>
</comment>
<proteinExistence type="predicted"/>
<feature type="domain" description="HTH marR-type" evidence="4">
    <location>
        <begin position="11"/>
        <end position="144"/>
    </location>
</feature>
<evidence type="ECO:0000313" key="6">
    <source>
        <dbReference type="Proteomes" id="UP000281975"/>
    </source>
</evidence>
<dbReference type="Pfam" id="PF12802">
    <property type="entry name" value="MarR_2"/>
    <property type="match status" value="1"/>
</dbReference>
<dbReference type="PRINTS" id="PR00598">
    <property type="entry name" value="HTHMARR"/>
</dbReference>
<dbReference type="GO" id="GO:0003677">
    <property type="term" value="F:DNA binding"/>
    <property type="evidence" value="ECO:0007669"/>
    <property type="project" value="UniProtKB-KW"/>
</dbReference>
<dbReference type="InterPro" id="IPR000835">
    <property type="entry name" value="HTH_MarR-typ"/>
</dbReference>
<dbReference type="InterPro" id="IPR036388">
    <property type="entry name" value="WH-like_DNA-bd_sf"/>
</dbReference>